<evidence type="ECO:0000313" key="1">
    <source>
        <dbReference type="EMBL" id="GAW04689.1"/>
    </source>
</evidence>
<comment type="caution">
    <text evidence="1">The sequence shown here is derived from an EMBL/GenBank/DDBJ whole genome shotgun (WGS) entry which is preliminary data.</text>
</comment>
<accession>A0A1Q3EC19</accession>
<name>A0A1Q3EC19_LENED</name>
<evidence type="ECO:0000313" key="2">
    <source>
        <dbReference type="Proteomes" id="UP000188533"/>
    </source>
</evidence>
<reference evidence="1 2" key="2">
    <citation type="submission" date="2017-02" db="EMBL/GenBank/DDBJ databases">
        <title>A genome survey and senescence transcriptome analysis in Lentinula edodes.</title>
        <authorList>
            <person name="Sakamoto Y."/>
            <person name="Nakade K."/>
            <person name="Sato S."/>
            <person name="Yoshida Y."/>
            <person name="Miyazaki K."/>
            <person name="Natsume S."/>
            <person name="Konno N."/>
        </authorList>
    </citation>
    <scope>NUCLEOTIDE SEQUENCE [LARGE SCALE GENOMIC DNA]</scope>
    <source>
        <strain evidence="1 2">NBRC 111202</strain>
    </source>
</reference>
<dbReference type="EMBL" id="BDGU01000206">
    <property type="protein sequence ID" value="GAW04689.1"/>
    <property type="molecule type" value="Genomic_DNA"/>
</dbReference>
<keyword evidence="2" id="KW-1185">Reference proteome</keyword>
<sequence length="72" mass="8386">MTVFYVCLNYTRVTLRLHSRQIHAILIQPPYAGRRHIQIAVRASQRLPGTVWYIVIRSSIPRTKVYPAFPHG</sequence>
<protein>
    <submittedName>
        <fullName evidence="1">Uncharacterized protein</fullName>
    </submittedName>
</protein>
<proteinExistence type="predicted"/>
<gene>
    <name evidence="1" type="ORF">LENED_006495</name>
</gene>
<organism evidence="1 2">
    <name type="scientific">Lentinula edodes</name>
    <name type="common">Shiitake mushroom</name>
    <name type="synonym">Lentinus edodes</name>
    <dbReference type="NCBI Taxonomy" id="5353"/>
    <lineage>
        <taxon>Eukaryota</taxon>
        <taxon>Fungi</taxon>
        <taxon>Dikarya</taxon>
        <taxon>Basidiomycota</taxon>
        <taxon>Agaricomycotina</taxon>
        <taxon>Agaricomycetes</taxon>
        <taxon>Agaricomycetidae</taxon>
        <taxon>Agaricales</taxon>
        <taxon>Marasmiineae</taxon>
        <taxon>Omphalotaceae</taxon>
        <taxon>Lentinula</taxon>
    </lineage>
</organism>
<reference evidence="1 2" key="1">
    <citation type="submission" date="2016-08" db="EMBL/GenBank/DDBJ databases">
        <authorList>
            <consortium name="Lentinula edodes genome sequencing consortium"/>
            <person name="Sakamoto Y."/>
            <person name="Nakade K."/>
            <person name="Sato S."/>
            <person name="Yoshida Y."/>
            <person name="Miyazaki K."/>
            <person name="Natsume S."/>
            <person name="Konno N."/>
        </authorList>
    </citation>
    <scope>NUCLEOTIDE SEQUENCE [LARGE SCALE GENOMIC DNA]</scope>
    <source>
        <strain evidence="1 2">NBRC 111202</strain>
    </source>
</reference>
<dbReference type="Proteomes" id="UP000188533">
    <property type="component" value="Unassembled WGS sequence"/>
</dbReference>
<dbReference type="AlphaFoldDB" id="A0A1Q3EC19"/>